<dbReference type="CDD" id="cd13121">
    <property type="entry name" value="BF2867_like_C"/>
    <property type="match status" value="1"/>
</dbReference>
<dbReference type="EMBL" id="JAWDHD010000012">
    <property type="protein sequence ID" value="MDU0250821.1"/>
    <property type="molecule type" value="Genomic_DNA"/>
</dbReference>
<evidence type="ECO:0000313" key="5">
    <source>
        <dbReference type="EMBL" id="KAB6663922.1"/>
    </source>
</evidence>
<dbReference type="Proteomes" id="UP000283429">
    <property type="component" value="Unassembled WGS sequence"/>
</dbReference>
<dbReference type="Proteomes" id="UP000266497">
    <property type="component" value="Unassembled WGS sequence"/>
</dbReference>
<dbReference type="CDD" id="cd13120">
    <property type="entry name" value="BF2867_like_N"/>
    <property type="match status" value="1"/>
</dbReference>
<dbReference type="RefSeq" id="WP_032939636.1">
    <property type="nucleotide sequence ID" value="NZ_BAABZK010000001.1"/>
</dbReference>
<accession>A0A174K586</accession>
<gene>
    <name evidence="24" type="ORF">DW043_03675</name>
    <name evidence="23" type="ORF">DW783_15165</name>
    <name evidence="22" type="ORF">DWY53_21880</name>
    <name evidence="3" type="ORF">F9Z94_23045</name>
    <name evidence="19" type="ORF">FYJ30_14730</name>
    <name evidence="2" type="ORF">GAY01_22615</name>
    <name evidence="7" type="ORF">GAY17_05155</name>
    <name evidence="4" type="ORF">GAZ06_13185</name>
    <name evidence="5" type="ORF">GAZ76_00195</name>
    <name evidence="6" type="ORF">GAZ92_02450</name>
    <name evidence="20" type="ORF">HKQ54_10290</name>
    <name evidence="21" type="ORF">HUV05_02885</name>
    <name evidence="8" type="ORF">KSX14_15810</name>
    <name evidence="10" type="ORF">L4X52_21165</name>
    <name evidence="9" type="ORF">LI282_13625</name>
    <name evidence="11" type="ORF">PL594_17765</name>
    <name evidence="12" type="ORF">RVY68_05690</name>
    <name evidence="13" type="ORF">RVY68_08615</name>
    <name evidence="14" type="ORF">RVY68_08960</name>
    <name evidence="15" type="ORF">RVY68_12390</name>
    <name evidence="16" type="ORF">RVY68_14605</name>
    <name evidence="17" type="ORF">RVY68_19655</name>
    <name evidence="18" type="ORF">RVY68_19940</name>
</gene>
<evidence type="ECO:0000313" key="35">
    <source>
        <dbReference type="Proteomes" id="UP000524321"/>
    </source>
</evidence>
<dbReference type="Gene3D" id="2.60.40.2630">
    <property type="match status" value="1"/>
</dbReference>
<evidence type="ECO:0000313" key="6">
    <source>
        <dbReference type="EMBL" id="KAB6696472.1"/>
    </source>
</evidence>
<dbReference type="Gene3D" id="2.60.40.2620">
    <property type="entry name" value="Fimbrillin-like"/>
    <property type="match status" value="1"/>
</dbReference>
<dbReference type="EMBL" id="JAWDHD010000008">
    <property type="protein sequence ID" value="MDU0248738.1"/>
    <property type="molecule type" value="Genomic_DNA"/>
</dbReference>
<dbReference type="Proteomes" id="UP000470777">
    <property type="component" value="Unassembled WGS sequence"/>
</dbReference>
<evidence type="ECO:0000313" key="9">
    <source>
        <dbReference type="EMBL" id="MCB7282068.1"/>
    </source>
</evidence>
<dbReference type="Proteomes" id="UP000524321">
    <property type="component" value="Unassembled WGS sequence"/>
</dbReference>
<dbReference type="Proteomes" id="UP001199363">
    <property type="component" value="Unassembled WGS sequence"/>
</dbReference>
<dbReference type="Proteomes" id="UP000437380">
    <property type="component" value="Unassembled WGS sequence"/>
</dbReference>
<evidence type="ECO:0000313" key="15">
    <source>
        <dbReference type="EMBL" id="MDU0249455.1"/>
    </source>
</evidence>
<dbReference type="InterPro" id="IPR042278">
    <property type="entry name" value="Mfa-like_1_N"/>
</dbReference>
<evidence type="ECO:0000313" key="36">
    <source>
        <dbReference type="Proteomes" id="UP000555193"/>
    </source>
</evidence>
<dbReference type="EMBL" id="JAWDHD010000011">
    <property type="protein sequence ID" value="MDU0249877.1"/>
    <property type="molecule type" value="Genomic_DNA"/>
</dbReference>
<dbReference type="EMBL" id="WCZM01000056">
    <property type="protein sequence ID" value="KAB3562109.1"/>
    <property type="molecule type" value="Genomic_DNA"/>
</dbReference>
<dbReference type="EMBL" id="WCZV01000005">
    <property type="protein sequence ID" value="KAB6701751.1"/>
    <property type="molecule type" value="Genomic_DNA"/>
</dbReference>
<evidence type="ECO:0000313" key="31">
    <source>
        <dbReference type="Proteomes" id="UP000462885"/>
    </source>
</evidence>
<evidence type="ECO:0000313" key="28">
    <source>
        <dbReference type="Proteomes" id="UP000433382"/>
    </source>
</evidence>
<dbReference type="EMBL" id="JABWDJ010000006">
    <property type="protein sequence ID" value="NVB72475.1"/>
    <property type="molecule type" value="Genomic_DNA"/>
</dbReference>
<dbReference type="EMBL" id="WDBY01000025">
    <property type="protein sequence ID" value="KAB6476696.1"/>
    <property type="molecule type" value="Genomic_DNA"/>
</dbReference>
<dbReference type="PROSITE" id="PS51257">
    <property type="entry name" value="PROKAR_LIPOPROTEIN"/>
    <property type="match status" value="1"/>
</dbReference>
<evidence type="ECO:0000313" key="23">
    <source>
        <dbReference type="EMBL" id="RHD77578.1"/>
    </source>
</evidence>
<evidence type="ECO:0000313" key="17">
    <source>
        <dbReference type="EMBL" id="MDU0250821.1"/>
    </source>
</evidence>
<evidence type="ECO:0000313" key="8">
    <source>
        <dbReference type="EMBL" id="MBV3490068.1"/>
    </source>
</evidence>
<dbReference type="EMBL" id="JAQKEI010000027">
    <property type="protein sequence ID" value="MDB0853350.1"/>
    <property type="molecule type" value="Genomic_DNA"/>
</dbReference>
<evidence type="ECO:0000313" key="2">
    <source>
        <dbReference type="EMBL" id="KAB3562109.1"/>
    </source>
</evidence>
<dbReference type="Proteomes" id="UP000555193">
    <property type="component" value="Unassembled WGS sequence"/>
</dbReference>
<evidence type="ECO:0000313" key="33">
    <source>
        <dbReference type="Proteomes" id="UP000470777"/>
    </source>
</evidence>
<reference evidence="8" key="8">
    <citation type="submission" date="2021-06" db="EMBL/GenBank/DDBJ databases">
        <title>Collection of gut derived symbiotic bacterial strains cultured from healthy donors.</title>
        <authorList>
            <person name="Lin H."/>
            <person name="Littmann E."/>
            <person name="Pamer E.G."/>
        </authorList>
    </citation>
    <scope>NUCLEOTIDE SEQUENCE</scope>
    <source>
        <strain evidence="8">MSK.19.85</strain>
    </source>
</reference>
<dbReference type="Pfam" id="PF13149">
    <property type="entry name" value="Mfa_like_1"/>
    <property type="match status" value="1"/>
</dbReference>
<evidence type="ECO:0000313" key="13">
    <source>
        <dbReference type="EMBL" id="MDU0248738.1"/>
    </source>
</evidence>
<evidence type="ECO:0000313" key="26">
    <source>
        <dbReference type="Proteomes" id="UP000283429"/>
    </source>
</evidence>
<comment type="caution">
    <text evidence="22">The sequence shown here is derived from an EMBL/GenBank/DDBJ whole genome shotgun (WGS) entry which is preliminary data.</text>
</comment>
<evidence type="ECO:0000313" key="10">
    <source>
        <dbReference type="EMBL" id="MCG0342460.1"/>
    </source>
</evidence>
<evidence type="ECO:0000313" key="18">
    <source>
        <dbReference type="EMBL" id="MDU0250872.1"/>
    </source>
</evidence>
<feature type="region of interest" description="Disordered" evidence="1">
    <location>
        <begin position="290"/>
        <end position="309"/>
    </location>
</feature>
<dbReference type="EMBL" id="JAKKWZ010000072">
    <property type="protein sequence ID" value="MCG0342460.1"/>
    <property type="molecule type" value="Genomic_DNA"/>
</dbReference>
<dbReference type="Proteomes" id="UP000468344">
    <property type="component" value="Unassembled WGS sequence"/>
</dbReference>
<dbReference type="Proteomes" id="UP001201179">
    <property type="component" value="Unassembled WGS sequence"/>
</dbReference>
<reference evidence="11" key="11">
    <citation type="submission" date="2023-01" db="EMBL/GenBank/DDBJ databases">
        <title>Human gut microbiome strain richness.</title>
        <authorList>
            <person name="Chen-Liaw A."/>
        </authorList>
    </citation>
    <scope>NUCLEOTIDE SEQUENCE</scope>
    <source>
        <strain evidence="11">H9_m1001271B151109d0_201107</strain>
    </source>
</reference>
<evidence type="ECO:0000313" key="25">
    <source>
        <dbReference type="Proteomes" id="UP000266497"/>
    </source>
</evidence>
<evidence type="ECO:0000313" key="30">
    <source>
        <dbReference type="Proteomes" id="UP000460950"/>
    </source>
</evidence>
<dbReference type="Proteomes" id="UP000460950">
    <property type="component" value="Unassembled WGS sequence"/>
</dbReference>
<name>A0A174K586_PHOVU</name>
<organism evidence="22 25">
    <name type="scientific">Phocaeicola vulgatus</name>
    <name type="common">Bacteroides vulgatus</name>
    <dbReference type="NCBI Taxonomy" id="821"/>
    <lineage>
        <taxon>Bacteria</taxon>
        <taxon>Pseudomonadati</taxon>
        <taxon>Bacteroidota</taxon>
        <taxon>Bacteroidia</taxon>
        <taxon>Bacteroidales</taxon>
        <taxon>Bacteroidaceae</taxon>
        <taxon>Phocaeicola</taxon>
    </lineage>
</organism>
<reference evidence="10" key="10">
    <citation type="submission" date="2022-01" db="EMBL/GenBank/DDBJ databases">
        <authorList>
            <person name="Mingchao X."/>
        </authorList>
    </citation>
    <scope>NUCLEOTIDE SEQUENCE</scope>
    <source>
        <strain evidence="10">Bv4372</strain>
    </source>
</reference>
<reference evidence="25 26" key="1">
    <citation type="submission" date="2018-08" db="EMBL/GenBank/DDBJ databases">
        <title>A genome reference for cultivated species of the human gut microbiota.</title>
        <authorList>
            <person name="Zou Y."/>
            <person name="Xue W."/>
            <person name="Luo G."/>
        </authorList>
    </citation>
    <scope>NUCLEOTIDE SEQUENCE [LARGE SCALE GENOMIC DNA]</scope>
    <source>
        <strain evidence="22 25">AF25-30LB</strain>
        <strain evidence="24 27">AF39-8AT</strain>
        <strain evidence="23 26">AM30-40</strain>
    </source>
</reference>
<dbReference type="EMBL" id="VULU01000029">
    <property type="protein sequence ID" value="MSS49510.1"/>
    <property type="molecule type" value="Genomic_DNA"/>
</dbReference>
<evidence type="ECO:0000313" key="24">
    <source>
        <dbReference type="EMBL" id="RHK90261.1"/>
    </source>
</evidence>
<evidence type="ECO:0000313" key="29">
    <source>
        <dbReference type="Proteomes" id="UP000437380"/>
    </source>
</evidence>
<evidence type="ECO:0000313" key="11">
    <source>
        <dbReference type="EMBL" id="MDB0853350.1"/>
    </source>
</evidence>
<dbReference type="EMBL" id="JAJCQG010000043">
    <property type="protein sequence ID" value="MCB7282068.1"/>
    <property type="molecule type" value="Genomic_DNA"/>
</dbReference>
<dbReference type="EMBL" id="JAWDHD010000005">
    <property type="protein sequence ID" value="MDU0248189.1"/>
    <property type="molecule type" value="Genomic_DNA"/>
</dbReference>
<dbReference type="Proteomes" id="UP001210999">
    <property type="component" value="Unassembled WGS sequence"/>
</dbReference>
<dbReference type="EMBL" id="JAHOGA010000041">
    <property type="protein sequence ID" value="MBV3490068.1"/>
    <property type="molecule type" value="Genomic_DNA"/>
</dbReference>
<reference evidence="12" key="12">
    <citation type="submission" date="2023-10" db="EMBL/GenBank/DDBJ databases">
        <title>Genome of potential pathogenic bacteria in Crohn's disease.</title>
        <authorList>
            <person name="Rodriguez-Palacios A."/>
        </authorList>
    </citation>
    <scope>NUCLEOTIDE SEQUENCE</scope>
    <source>
        <strain evidence="12">CavFT-hAR107</strain>
    </source>
</reference>
<evidence type="ECO:0000313" key="12">
    <source>
        <dbReference type="EMBL" id="MDU0248189.1"/>
    </source>
</evidence>
<dbReference type="Proteomes" id="UP000758576">
    <property type="component" value="Unassembled WGS sequence"/>
</dbReference>
<sequence>MKTRIMISAAVIAAGMLASCSNKEIVDEQPETDGVSASVLNIVPTVGTDTRAGFVPKTEWAVNDAMGLFMYKATGWGDAYPRYDAQNNKSTKTAAGWSQAKPVYLLSDKATIWAYYPYNQAVADGTKVPVPINAGTSVDYMWGKSTNQVSVIETDAVIPMKHALSQLVIRLKVSPEYHNDGNLTSAKLKSKAAKFGTSGTMNLNDNGRIIFSPTSTELSWTPNTTIPAQGNPSVDFAAAIYPMSLASGEVSMEVVIDGATYTYSIPQISWEAGKRYIYSITMRSNDAEIGGENGQSVTIEPWGSSESDVTLVPVK</sequence>
<dbReference type="EMBL" id="JAWDHD010000011">
    <property type="protein sequence ID" value="MDU0249455.1"/>
    <property type="molecule type" value="Genomic_DNA"/>
</dbReference>
<evidence type="ECO:0000313" key="34">
    <source>
        <dbReference type="Proteomes" id="UP000470952"/>
    </source>
</evidence>
<dbReference type="EMBL" id="QSJM01000048">
    <property type="protein sequence ID" value="RHD77578.1"/>
    <property type="molecule type" value="Genomic_DNA"/>
</dbReference>
<dbReference type="EMBL" id="WCZY01000002">
    <property type="protein sequence ID" value="KAB6696472.1"/>
    <property type="molecule type" value="Genomic_DNA"/>
</dbReference>
<protein>
    <submittedName>
        <fullName evidence="22">Fimbrillin family protein</fullName>
    </submittedName>
</protein>
<evidence type="ECO:0000313" key="22">
    <source>
        <dbReference type="EMBL" id="RGR31285.1"/>
    </source>
</evidence>
<dbReference type="InterPro" id="IPR025049">
    <property type="entry name" value="Mfa-like_1"/>
</dbReference>
<dbReference type="EMBL" id="WDAG01000001">
    <property type="protein sequence ID" value="KAB6663922.1"/>
    <property type="molecule type" value="Genomic_DNA"/>
</dbReference>
<feature type="compositionally biased region" description="Polar residues" evidence="1">
    <location>
        <begin position="294"/>
        <end position="308"/>
    </location>
</feature>
<dbReference type="EMBL" id="WCIF01000072">
    <property type="protein sequence ID" value="KAB5428158.1"/>
    <property type="molecule type" value="Genomic_DNA"/>
</dbReference>
<dbReference type="EMBL" id="QRUD01000106">
    <property type="protein sequence ID" value="RGR31285.1"/>
    <property type="molecule type" value="Genomic_DNA"/>
</dbReference>
<evidence type="ECO:0000313" key="7">
    <source>
        <dbReference type="EMBL" id="KAB6701751.1"/>
    </source>
</evidence>
<dbReference type="EMBL" id="QROB01000003">
    <property type="protein sequence ID" value="RHK90261.1"/>
    <property type="molecule type" value="Genomic_DNA"/>
</dbReference>
<reference evidence="21 35" key="6">
    <citation type="submission" date="2020-04" db="EMBL/GenBank/DDBJ databases">
        <authorList>
            <person name="Pieper L."/>
        </authorList>
    </citation>
    <scope>NUCLEOTIDE SEQUENCE [LARGE SCALE GENOMIC DNA]</scope>
    <source>
        <strain evidence="21 35">B33</strain>
    </source>
</reference>
<evidence type="ECO:0000313" key="20">
    <source>
        <dbReference type="EMBL" id="NMW36514.1"/>
    </source>
</evidence>
<evidence type="ECO:0000313" key="3">
    <source>
        <dbReference type="EMBL" id="KAB5428158.1"/>
    </source>
</evidence>
<evidence type="ECO:0000313" key="4">
    <source>
        <dbReference type="EMBL" id="KAB6476696.1"/>
    </source>
</evidence>
<evidence type="ECO:0000313" key="14">
    <source>
        <dbReference type="EMBL" id="MDU0248802.1"/>
    </source>
</evidence>
<evidence type="ECO:0000313" key="27">
    <source>
        <dbReference type="Proteomes" id="UP000286392"/>
    </source>
</evidence>
<reference evidence="20 36" key="5">
    <citation type="submission" date="2020-04" db="EMBL/GenBank/DDBJ databases">
        <title>A novel gut-associated lysogenic phage, Bacteroides phage BV01, alters the host transcriptome and bile acid metabolism in Bacteroides vulgatus.</title>
        <authorList>
            <person name="Campbell D.E."/>
            <person name="Ly L."/>
            <person name="Ridlon J.M."/>
            <person name="Hsiao A."/>
            <person name="Degnan P.H."/>
        </authorList>
    </citation>
    <scope>NUCLEOTIDE SEQUENCE [LARGE SCALE GENOMIC DNA]</scope>
    <source>
        <strain evidence="20 36">VPI-4506</strain>
    </source>
</reference>
<dbReference type="EMBL" id="JABDSH010000076">
    <property type="protein sequence ID" value="NMW36514.1"/>
    <property type="molecule type" value="Genomic_DNA"/>
</dbReference>
<dbReference type="Proteomes" id="UP001181258">
    <property type="component" value="Unassembled WGS sequence"/>
</dbReference>
<reference evidence="9" key="9">
    <citation type="submission" date="2021-10" db="EMBL/GenBank/DDBJ databases">
        <title>Collection of gut derived symbiotic bacterial strains cultured from healthy donors.</title>
        <authorList>
            <person name="Lin H."/>
            <person name="Littmann E."/>
            <person name="Kohout C."/>
            <person name="Pamer E.G."/>
        </authorList>
    </citation>
    <scope>NUCLEOTIDE SEQUENCE</scope>
    <source>
        <strain evidence="9">DFI.1.167</strain>
    </source>
</reference>
<dbReference type="AlphaFoldDB" id="A0A174K586"/>
<dbReference type="Proteomes" id="UP000433382">
    <property type="component" value="Unassembled WGS sequence"/>
</dbReference>
<reference evidence="21 35" key="7">
    <citation type="submission" date="2020-07" db="EMBL/GenBank/DDBJ databases">
        <title>Bacterial metabolism rescues the inhibition of intestinal drug absorption by food and drug additives.</title>
        <authorList>
            <person name="Zou L."/>
            <person name="Spanogiannopoulos P."/>
            <person name="Chien H.-C."/>
            <person name="Pieper L.M."/>
            <person name="Cai W."/>
            <person name="Khuri N."/>
            <person name="Pottel J."/>
            <person name="Vora B."/>
            <person name="Ni Z."/>
            <person name="Tsakalozou E."/>
            <person name="Zhang W."/>
            <person name="Shoichet B.K."/>
            <person name="Giacomini K.M."/>
            <person name="Turnbaugh P.J."/>
        </authorList>
    </citation>
    <scope>NUCLEOTIDE SEQUENCE [LARGE SCALE GENOMIC DNA]</scope>
    <source>
        <strain evidence="21 35">B33</strain>
    </source>
</reference>
<evidence type="ECO:0000313" key="19">
    <source>
        <dbReference type="EMBL" id="MSS49510.1"/>
    </source>
</evidence>
<proteinExistence type="predicted"/>
<dbReference type="Proteomes" id="UP000462885">
    <property type="component" value="Unassembled WGS sequence"/>
</dbReference>
<reference evidence="19 30" key="3">
    <citation type="submission" date="2019-09" db="EMBL/GenBank/DDBJ databases">
        <title>In-depth cultivation of the pig gut microbiome towards novel bacterial diversity and tailored functional studies.</title>
        <authorList>
            <person name="Wylensek D."/>
            <person name="Hitch T.C.A."/>
            <person name="Clavel T."/>
        </authorList>
    </citation>
    <scope>NUCLEOTIDE SEQUENCE [LARGE SCALE GENOMIC DNA]</scope>
    <source>
        <strain evidence="19 30">WCA-389-WT-3C</strain>
    </source>
</reference>
<reference evidence="28 29" key="2">
    <citation type="journal article" date="2019" name="Nat. Med.">
        <title>A library of human gut bacterial isolates paired with longitudinal multiomics data enables mechanistic microbiome research.</title>
        <authorList>
            <person name="Poyet M."/>
            <person name="Groussin M."/>
            <person name="Gibbons S.M."/>
            <person name="Avila-Pacheco J."/>
            <person name="Jiang X."/>
            <person name="Kearney S.M."/>
            <person name="Perrotta A.R."/>
            <person name="Berdy B."/>
            <person name="Zhao S."/>
            <person name="Lieberman T.D."/>
            <person name="Swanson P.K."/>
            <person name="Smith M."/>
            <person name="Roesemann S."/>
            <person name="Alexander J.E."/>
            <person name="Rich S.A."/>
            <person name="Livny J."/>
            <person name="Vlamakis H."/>
            <person name="Clish C."/>
            <person name="Bullock K."/>
            <person name="Deik A."/>
            <person name="Scott J."/>
            <person name="Pierce K.A."/>
            <person name="Xavier R.J."/>
            <person name="Alm E.J."/>
        </authorList>
    </citation>
    <scope>NUCLEOTIDE SEQUENCE [LARGE SCALE GENOMIC DNA]</scope>
    <source>
        <strain evidence="4 32">BIOML-A140</strain>
        <strain evidence="2 28">BIOML-A73</strain>
        <strain evidence="7 29">BIOML-A82</strain>
        <strain evidence="6 33">BIOML-A85</strain>
        <strain evidence="5 34">BIOML-A93</strain>
    </source>
</reference>
<reference evidence="3 31" key="4">
    <citation type="submission" date="2019-10" db="EMBL/GenBank/DDBJ databases">
        <title>Genome Sequence and Assembly of iSURF_14.</title>
        <authorList>
            <person name="Wucher B.R."/>
            <person name="Ruoff K.L."/>
            <person name="Price C.E."/>
            <person name="Valls R.R."/>
            <person name="O'Toole G.A."/>
        </authorList>
    </citation>
    <scope>NUCLEOTIDE SEQUENCE [LARGE SCALE GENOMIC DNA]</scope>
    <source>
        <strain evidence="3 31">ANK132K_3B</strain>
    </source>
</reference>
<evidence type="ECO:0000256" key="1">
    <source>
        <dbReference type="SAM" id="MobiDB-lite"/>
    </source>
</evidence>
<dbReference type="EMBL" id="JAWDHD010000010">
    <property type="protein sequence ID" value="MDU0248802.1"/>
    <property type="molecule type" value="Genomic_DNA"/>
</dbReference>
<evidence type="ECO:0000313" key="16">
    <source>
        <dbReference type="EMBL" id="MDU0249877.1"/>
    </source>
</evidence>
<dbReference type="EMBL" id="JAWDHD010000013">
    <property type="protein sequence ID" value="MDU0250872.1"/>
    <property type="molecule type" value="Genomic_DNA"/>
</dbReference>
<dbReference type="Proteomes" id="UP000286392">
    <property type="component" value="Unassembled WGS sequence"/>
</dbReference>
<dbReference type="Proteomes" id="UP000470952">
    <property type="component" value="Unassembled WGS sequence"/>
</dbReference>
<evidence type="ECO:0000313" key="32">
    <source>
        <dbReference type="Proteomes" id="UP000468344"/>
    </source>
</evidence>
<evidence type="ECO:0000313" key="21">
    <source>
        <dbReference type="EMBL" id="NVB72475.1"/>
    </source>
</evidence>